<keyword evidence="3" id="KW-1185">Reference proteome</keyword>
<dbReference type="AlphaFoldDB" id="A0A132C0U3"/>
<dbReference type="OrthoDB" id="7301318at2"/>
<dbReference type="CDD" id="cd04301">
    <property type="entry name" value="NAT_SF"/>
    <property type="match status" value="1"/>
</dbReference>
<evidence type="ECO:0000313" key="2">
    <source>
        <dbReference type="EMBL" id="KUP93727.1"/>
    </source>
</evidence>
<organism evidence="2 3">
    <name type="scientific">Tritonibacter horizontis</name>
    <dbReference type="NCBI Taxonomy" id="1768241"/>
    <lineage>
        <taxon>Bacteria</taxon>
        <taxon>Pseudomonadati</taxon>
        <taxon>Pseudomonadota</taxon>
        <taxon>Alphaproteobacteria</taxon>
        <taxon>Rhodobacterales</taxon>
        <taxon>Paracoccaceae</taxon>
        <taxon>Tritonibacter</taxon>
    </lineage>
</organism>
<dbReference type="Gene3D" id="3.40.630.30">
    <property type="match status" value="1"/>
</dbReference>
<dbReference type="RefSeq" id="WP_068241600.1">
    <property type="nucleotide sequence ID" value="NZ_LPUY01000042.1"/>
</dbReference>
<dbReference type="PATRIC" id="fig|1768241.3.peg.1445"/>
<sequence length="248" mass="27136">MTEAADTAEAPATDPRYYDVIEATWPCLRRDSLGPITLRVGGGGGSRVSAATAEAPVTAAQIAEAETRMQALGQPCLFQVRDGQDALDTELDRLGYQVMDPVVFWTCRPQQLMDVEIPRVTTFCVWEPLAIQREIWAEGGIGPERLAVMSRAAGPKTSILGRWQDKPAGTAYVAEHAGVAMLHALEVPPHQRRKGVGVWMMRQAAHWAHQVGAQELTVLCTRANTGANALYARLGMAQVGCYHYRIKR</sequence>
<keyword evidence="2" id="KW-0808">Transferase</keyword>
<accession>A0A132C0U3</accession>
<feature type="domain" description="N-acetyltransferase" evidence="1">
    <location>
        <begin position="115"/>
        <end position="248"/>
    </location>
</feature>
<gene>
    <name evidence="2" type="ORF">TRIHO_13770</name>
</gene>
<dbReference type="InterPro" id="IPR000182">
    <property type="entry name" value="GNAT_dom"/>
</dbReference>
<dbReference type="GO" id="GO:0016747">
    <property type="term" value="F:acyltransferase activity, transferring groups other than amino-acyl groups"/>
    <property type="evidence" value="ECO:0007669"/>
    <property type="project" value="InterPro"/>
</dbReference>
<dbReference type="SUPFAM" id="SSF55729">
    <property type="entry name" value="Acyl-CoA N-acyltransferases (Nat)"/>
    <property type="match status" value="1"/>
</dbReference>
<proteinExistence type="predicted"/>
<dbReference type="EMBL" id="LPUY01000042">
    <property type="protein sequence ID" value="KUP93727.1"/>
    <property type="molecule type" value="Genomic_DNA"/>
</dbReference>
<reference evidence="2 3" key="1">
    <citation type="submission" date="2015-12" db="EMBL/GenBank/DDBJ databases">
        <title>Genome sequence of the marine Rhodobacteraceae strain O3.65, Candidatus Tritonibacter horizontis.</title>
        <authorList>
            <person name="Poehlein A."/>
            <person name="Giebel H.A."/>
            <person name="Voget S."/>
            <person name="Brinkhoff T."/>
        </authorList>
    </citation>
    <scope>NUCLEOTIDE SEQUENCE [LARGE SCALE GENOMIC DNA]</scope>
    <source>
        <strain evidence="2 3">O3.65</strain>
    </source>
</reference>
<dbReference type="PROSITE" id="PS51186">
    <property type="entry name" value="GNAT"/>
    <property type="match status" value="1"/>
</dbReference>
<protein>
    <submittedName>
        <fullName evidence="2">Putative acetyltransferase</fullName>
    </submittedName>
</protein>
<dbReference type="InterPro" id="IPR016181">
    <property type="entry name" value="Acyl_CoA_acyltransferase"/>
</dbReference>
<dbReference type="Pfam" id="PF00583">
    <property type="entry name" value="Acetyltransf_1"/>
    <property type="match status" value="1"/>
</dbReference>
<dbReference type="Proteomes" id="UP000068382">
    <property type="component" value="Unassembled WGS sequence"/>
</dbReference>
<evidence type="ECO:0000259" key="1">
    <source>
        <dbReference type="PROSITE" id="PS51186"/>
    </source>
</evidence>
<evidence type="ECO:0000313" key="3">
    <source>
        <dbReference type="Proteomes" id="UP000068382"/>
    </source>
</evidence>
<comment type="caution">
    <text evidence="2">The sequence shown here is derived from an EMBL/GenBank/DDBJ whole genome shotgun (WGS) entry which is preliminary data.</text>
</comment>
<name>A0A132C0U3_9RHOB</name>